<comment type="caution">
    <text evidence="3">The sequence shown here is derived from an EMBL/GenBank/DDBJ whole genome shotgun (WGS) entry which is preliminary data.</text>
</comment>
<feature type="domain" description="Transglutaminase-like" evidence="1">
    <location>
        <begin position="319"/>
        <end position="400"/>
    </location>
</feature>
<accession>A0ABT8R264</accession>
<dbReference type="Gene3D" id="2.60.40.3140">
    <property type="match status" value="1"/>
</dbReference>
<name>A0ABT8R264_9BACT</name>
<gene>
    <name evidence="3" type="ORF">Q0590_07995</name>
</gene>
<dbReference type="InterPro" id="IPR024618">
    <property type="entry name" value="DUF3857"/>
</dbReference>
<dbReference type="RefSeq" id="WP_302036990.1">
    <property type="nucleotide sequence ID" value="NZ_JAUKPO010000003.1"/>
</dbReference>
<dbReference type="InterPro" id="IPR002931">
    <property type="entry name" value="Transglutaminase-like"/>
</dbReference>
<dbReference type="Gene3D" id="3.10.620.30">
    <property type="match status" value="1"/>
</dbReference>
<dbReference type="Proteomes" id="UP001168528">
    <property type="component" value="Unassembled WGS sequence"/>
</dbReference>
<dbReference type="Pfam" id="PF01841">
    <property type="entry name" value="Transglut_core"/>
    <property type="match status" value="1"/>
</dbReference>
<feature type="domain" description="DUF3857" evidence="2">
    <location>
        <begin position="77"/>
        <end position="249"/>
    </location>
</feature>
<evidence type="ECO:0000259" key="1">
    <source>
        <dbReference type="Pfam" id="PF01841"/>
    </source>
</evidence>
<reference evidence="3" key="1">
    <citation type="submission" date="2023-07" db="EMBL/GenBank/DDBJ databases">
        <title>The genome sequence of Rhodocytophaga aerolata KACC 12507.</title>
        <authorList>
            <person name="Zhang X."/>
        </authorList>
    </citation>
    <scope>NUCLEOTIDE SEQUENCE</scope>
    <source>
        <strain evidence="3">KACC 12507</strain>
    </source>
</reference>
<dbReference type="Gene3D" id="2.60.120.1130">
    <property type="match status" value="1"/>
</dbReference>
<dbReference type="Pfam" id="PF12969">
    <property type="entry name" value="DUF3857"/>
    <property type="match status" value="1"/>
</dbReference>
<proteinExistence type="predicted"/>
<dbReference type="EMBL" id="JAUKPO010000003">
    <property type="protein sequence ID" value="MDO1446189.1"/>
    <property type="molecule type" value="Genomic_DNA"/>
</dbReference>
<evidence type="ECO:0000259" key="2">
    <source>
        <dbReference type="Pfam" id="PF12969"/>
    </source>
</evidence>
<evidence type="ECO:0000313" key="4">
    <source>
        <dbReference type="Proteomes" id="UP001168528"/>
    </source>
</evidence>
<organism evidence="3 4">
    <name type="scientific">Rhodocytophaga aerolata</name>
    <dbReference type="NCBI Taxonomy" id="455078"/>
    <lineage>
        <taxon>Bacteria</taxon>
        <taxon>Pseudomonadati</taxon>
        <taxon>Bacteroidota</taxon>
        <taxon>Cytophagia</taxon>
        <taxon>Cytophagales</taxon>
        <taxon>Rhodocytophagaceae</taxon>
        <taxon>Rhodocytophaga</taxon>
    </lineage>
</organism>
<keyword evidence="4" id="KW-1185">Reference proteome</keyword>
<sequence>MKHLFLETFSRVIISVSLSFLTLSAFGQADPIKFGKVELPELQMSTYAKDTSAHAVILCDFGKSYFKYSDHDGFQVYFERQVRLKILKKAGYDWANVQIPFYRVSNSQEEEVLNLKGYTYNLNGKEIIKDKLTKEAIFDEQVSDNWVIKKFTMPNVKEGSVIEFSYTIKSDFPFTFREWQFQESIPVVWSEYRATMLEYFDYKKLSQGYESFSTEVKTVTERINRFNGDPNPLTPQATVYRWVAKDMPALREEPYMTTINDYVTKINFELATVKLPGQMIQPINNTWQALTKSLLEGESFGLPLKRTGFAKDELAAISLKYTDPVQRTTAVYNFVRKQVKWNEVKQKYTSGLKKAYETHSGSSADINLMLVAFLKEVGIEANPVILSTRDHGRVLETYALITKFNYVIAHVNINGNEFLLDATDPVIKPGMLPARCLNGEGWLVSEKNPHWVSLQPIEKLAHVFVARLNVSPEGDLKGNIDVSDGGYSALAMRKKIFSEGKDKYIETVKKEHPEWQITAHSFTDVEEIDKTVNAKYEVTLSDFAQVAGDMIYLKPMLSEARNANPFKLENRLFPVDFAYSVDETYACTFTIPEGYKVEEMPKGAILDLPEKTGRFTYMVAVNGNTIQITSRITLKKPVYYSEEYPFLKEFFNQVVAKHAEQIVIKKSKI</sequence>
<evidence type="ECO:0000313" key="3">
    <source>
        <dbReference type="EMBL" id="MDO1446189.1"/>
    </source>
</evidence>
<protein>
    <submittedName>
        <fullName evidence="3">DUF3857 domain-containing protein</fullName>
    </submittedName>
</protein>